<keyword evidence="4 7" id="KW-1133">Transmembrane helix</keyword>
<proteinExistence type="predicted"/>
<feature type="transmembrane region" description="Helical" evidence="7">
    <location>
        <begin position="478"/>
        <end position="500"/>
    </location>
</feature>
<feature type="transmembrane region" description="Helical" evidence="7">
    <location>
        <begin position="253"/>
        <end position="274"/>
    </location>
</feature>
<evidence type="ECO:0000313" key="10">
    <source>
        <dbReference type="Proteomes" id="UP000245946"/>
    </source>
</evidence>
<feature type="region of interest" description="Disordered" evidence="6">
    <location>
        <begin position="565"/>
        <end position="596"/>
    </location>
</feature>
<feature type="transmembrane region" description="Helical" evidence="7">
    <location>
        <begin position="210"/>
        <end position="233"/>
    </location>
</feature>
<feature type="transmembrane region" description="Helical" evidence="7">
    <location>
        <begin position="427"/>
        <end position="445"/>
    </location>
</feature>
<dbReference type="InterPro" id="IPR036259">
    <property type="entry name" value="MFS_trans_sf"/>
</dbReference>
<dbReference type="EMBL" id="KZ819284">
    <property type="protein sequence ID" value="PWO01023.1"/>
    <property type="molecule type" value="Genomic_DNA"/>
</dbReference>
<dbReference type="PROSITE" id="PS50850">
    <property type="entry name" value="MFS"/>
    <property type="match status" value="1"/>
</dbReference>
<feature type="domain" description="Major facilitator superfamily (MFS) profile" evidence="8">
    <location>
        <begin position="88"/>
        <end position="566"/>
    </location>
</feature>
<organism evidence="9 10">
    <name type="scientific">Tilletiopsis washingtonensis</name>
    <dbReference type="NCBI Taxonomy" id="58919"/>
    <lineage>
        <taxon>Eukaryota</taxon>
        <taxon>Fungi</taxon>
        <taxon>Dikarya</taxon>
        <taxon>Basidiomycota</taxon>
        <taxon>Ustilaginomycotina</taxon>
        <taxon>Exobasidiomycetes</taxon>
        <taxon>Entylomatales</taxon>
        <taxon>Entylomatales incertae sedis</taxon>
        <taxon>Tilletiopsis</taxon>
    </lineage>
</organism>
<feature type="transmembrane region" description="Helical" evidence="7">
    <location>
        <begin position="157"/>
        <end position="189"/>
    </location>
</feature>
<feature type="transmembrane region" description="Helical" evidence="7">
    <location>
        <begin position="452"/>
        <end position="472"/>
    </location>
</feature>
<evidence type="ECO:0000256" key="5">
    <source>
        <dbReference type="ARBA" id="ARBA00023136"/>
    </source>
</evidence>
<keyword evidence="5 7" id="KW-0472">Membrane</keyword>
<dbReference type="InterPro" id="IPR020846">
    <property type="entry name" value="MFS_dom"/>
</dbReference>
<feature type="transmembrane region" description="Helical" evidence="7">
    <location>
        <begin position="389"/>
        <end position="407"/>
    </location>
</feature>
<feature type="compositionally biased region" description="Low complexity" evidence="6">
    <location>
        <begin position="16"/>
        <end position="30"/>
    </location>
</feature>
<evidence type="ECO:0000256" key="4">
    <source>
        <dbReference type="ARBA" id="ARBA00022989"/>
    </source>
</evidence>
<feature type="transmembrane region" description="Helical" evidence="7">
    <location>
        <begin position="86"/>
        <end position="110"/>
    </location>
</feature>
<reference evidence="9 10" key="1">
    <citation type="journal article" date="2018" name="Mol. Biol. Evol.">
        <title>Broad Genomic Sampling Reveals a Smut Pathogenic Ancestry of the Fungal Clade Ustilaginomycotina.</title>
        <authorList>
            <person name="Kijpornyongpan T."/>
            <person name="Mondo S.J."/>
            <person name="Barry K."/>
            <person name="Sandor L."/>
            <person name="Lee J."/>
            <person name="Lipzen A."/>
            <person name="Pangilinan J."/>
            <person name="LaButti K."/>
            <person name="Hainaut M."/>
            <person name="Henrissat B."/>
            <person name="Grigoriev I.V."/>
            <person name="Spatafora J.W."/>
            <person name="Aime M.C."/>
        </authorList>
    </citation>
    <scope>NUCLEOTIDE SEQUENCE [LARGE SCALE GENOMIC DNA]</scope>
    <source>
        <strain evidence="9 10">MCA 4186</strain>
    </source>
</reference>
<feature type="region of interest" description="Disordered" evidence="6">
    <location>
        <begin position="317"/>
        <end position="344"/>
    </location>
</feature>
<sequence length="596" mass="63381">MAEPGGSGSEHARPQSYAGTAAAAAPSSRPQRPRTLHAFLSFPSASSLPLAAPAADDGSYAWRAAAHGASPLERSLDALGMGRYQWALLGLAGCGWAADNMWLQAVAIVLPRLQDEFGVGPASVGFASSATFAGMMLGALAWGAFSDAYGRRPAFNLTLALCTLFGFCATLAPSFFVLCCTLFLLGTAVGGSMPTDGTLFLENVPQRRRYLLTALSVFFAAGAVLASALAWAILPRFSCPREGVCGSGENRGWRYLLFCLSSLTALFMLLRLVLFRLYESPKYLVEAGRAEEAVVVLRRIAAYNGTTGMRLSLADVQSGPDTARQEGSGTYTALPREDAGTTAQPQVSQQAQSNATFLAVLPPSLSRALEPLAQRYGELLQPEWRRTTLLVWTTWTLFSLAFTSFNVYLSTTLEAKLGKGAEVYLDYTAYALAALPGALIGARLIETRLGRIGTMWSSTLVVAVALLAFAGVSSRAGILASSCLLSLSASVAYAALYAYAPEVFDTRQRATAVATASALSRLAGMLAPPLAGRLLAWRGRRAPLVAAHVVFVLCAACMAALRRETRDTGEGRAEDEEEEEGLLEEEQTRRQSSAES</sequence>
<keyword evidence="2" id="KW-0813">Transport</keyword>
<feature type="compositionally biased region" description="Acidic residues" evidence="6">
    <location>
        <begin position="573"/>
        <end position="585"/>
    </location>
</feature>
<dbReference type="GO" id="GO:0022857">
    <property type="term" value="F:transmembrane transporter activity"/>
    <property type="evidence" value="ECO:0007669"/>
    <property type="project" value="InterPro"/>
</dbReference>
<evidence type="ECO:0000256" key="6">
    <source>
        <dbReference type="SAM" id="MobiDB-lite"/>
    </source>
</evidence>
<evidence type="ECO:0000256" key="7">
    <source>
        <dbReference type="SAM" id="Phobius"/>
    </source>
</evidence>
<dbReference type="PANTHER" id="PTHR23511">
    <property type="entry name" value="SYNAPTIC VESICLE GLYCOPROTEIN 2"/>
    <property type="match status" value="1"/>
</dbReference>
<evidence type="ECO:0000256" key="2">
    <source>
        <dbReference type="ARBA" id="ARBA00022448"/>
    </source>
</evidence>
<dbReference type="OrthoDB" id="4139357at2759"/>
<name>A0A316ZJ71_9BASI</name>
<dbReference type="Pfam" id="PF07690">
    <property type="entry name" value="MFS_1"/>
    <property type="match status" value="1"/>
</dbReference>
<evidence type="ECO:0000256" key="3">
    <source>
        <dbReference type="ARBA" id="ARBA00022692"/>
    </source>
</evidence>
<evidence type="ECO:0000256" key="1">
    <source>
        <dbReference type="ARBA" id="ARBA00004141"/>
    </source>
</evidence>
<dbReference type="InterPro" id="IPR011701">
    <property type="entry name" value="MFS"/>
</dbReference>
<evidence type="ECO:0000259" key="8">
    <source>
        <dbReference type="PROSITE" id="PS50850"/>
    </source>
</evidence>
<comment type="subcellular location">
    <subcellularLocation>
        <location evidence="1">Membrane</location>
        <topology evidence="1">Multi-pass membrane protein</topology>
    </subcellularLocation>
</comment>
<dbReference type="Gene3D" id="1.20.1250.20">
    <property type="entry name" value="MFS general substrate transporter like domains"/>
    <property type="match status" value="1"/>
</dbReference>
<dbReference type="Proteomes" id="UP000245946">
    <property type="component" value="Unassembled WGS sequence"/>
</dbReference>
<feature type="transmembrane region" description="Helical" evidence="7">
    <location>
        <begin position="122"/>
        <end position="145"/>
    </location>
</feature>
<accession>A0A316ZJ71</accession>
<gene>
    <name evidence="9" type="ORF">FA09DRAFT_327724</name>
</gene>
<dbReference type="SUPFAM" id="SSF103473">
    <property type="entry name" value="MFS general substrate transporter"/>
    <property type="match status" value="1"/>
</dbReference>
<dbReference type="RefSeq" id="XP_025601301.1">
    <property type="nucleotide sequence ID" value="XM_025741500.1"/>
</dbReference>
<keyword evidence="10" id="KW-1185">Reference proteome</keyword>
<feature type="region of interest" description="Disordered" evidence="6">
    <location>
        <begin position="1"/>
        <end position="32"/>
    </location>
</feature>
<protein>
    <submittedName>
        <fullName evidence="9">MFS general substrate transporter</fullName>
    </submittedName>
</protein>
<dbReference type="PANTHER" id="PTHR23511:SF5">
    <property type="entry name" value="MAJOR FACILITATOR-TYPE TRANSPORTER HXNZ-RELATED"/>
    <property type="match status" value="1"/>
</dbReference>
<dbReference type="GeneID" id="37269044"/>
<dbReference type="AlphaFoldDB" id="A0A316ZJ71"/>
<dbReference type="CDD" id="cd17316">
    <property type="entry name" value="MFS_SV2_like"/>
    <property type="match status" value="1"/>
</dbReference>
<evidence type="ECO:0000313" key="9">
    <source>
        <dbReference type="EMBL" id="PWO01023.1"/>
    </source>
</evidence>
<keyword evidence="3 7" id="KW-0812">Transmembrane</keyword>
<dbReference type="GO" id="GO:0016020">
    <property type="term" value="C:membrane"/>
    <property type="evidence" value="ECO:0007669"/>
    <property type="project" value="UniProtKB-SubCell"/>
</dbReference>